<protein>
    <recommendedName>
        <fullName evidence="4">Rpn family recombination-promoting nuclease/putative transposase</fullName>
    </recommendedName>
</protein>
<dbReference type="RefSeq" id="WP_103984437.1">
    <property type="nucleotide sequence ID" value="NZ_FNVS01000026.1"/>
</dbReference>
<feature type="compositionally biased region" description="Basic and acidic residues" evidence="1">
    <location>
        <begin position="238"/>
        <end position="258"/>
    </location>
</feature>
<sequence length="301" mass="34908">MGKFINPFTDIGFKHIFGREISKDVLIAFLNDLLVGERHIADISFMDKEDMPEMANGRVVIFDILCRETNGAYFIIEMQNQYQDFFLDRSLYYLCRSVTRQGIKGKDWEYEIFPVYGIYFLNFIIPPFVSFRTDVILADRATGEAINKKFRQIYLSMPYFTLEQDECKTDFERWIYILKHMDTFDRMPFNAQKAVFDKLLDIADVSKLDEKERARYDEALKIYRDYYGTINSAKRQGRKEGEEKGRAEGLAEGIEKGKMEGKAEGRAEGLLTAARGMKDLGIPIENIAKVTGLTQEEINTL</sequence>
<evidence type="ECO:0000256" key="1">
    <source>
        <dbReference type="SAM" id="MobiDB-lite"/>
    </source>
</evidence>
<evidence type="ECO:0008006" key="4">
    <source>
        <dbReference type="Google" id="ProtNLM"/>
    </source>
</evidence>
<dbReference type="PANTHER" id="PTHR41317">
    <property type="entry name" value="PD-(D_E)XK NUCLEASE FAMILY TRANSPOSASE"/>
    <property type="match status" value="1"/>
</dbReference>
<dbReference type="Pfam" id="PF12784">
    <property type="entry name" value="PDDEXK_2"/>
    <property type="match status" value="1"/>
</dbReference>
<reference evidence="2 3" key="1">
    <citation type="submission" date="2016-10" db="EMBL/GenBank/DDBJ databases">
        <authorList>
            <person name="Varghese N."/>
            <person name="Submissions S."/>
        </authorList>
    </citation>
    <scope>NUCLEOTIDE SEQUENCE [LARGE SCALE GENOMIC DNA]</scope>
    <source>
        <strain evidence="2 3">DSM 29073</strain>
    </source>
</reference>
<dbReference type="NCBIfam" id="TIGR01784">
    <property type="entry name" value="T_den_put_tspse"/>
    <property type="match status" value="1"/>
</dbReference>
<evidence type="ECO:0000313" key="2">
    <source>
        <dbReference type="EMBL" id="SEG27668.1"/>
    </source>
</evidence>
<gene>
    <name evidence="2" type="ORF">SAMN05444001_12627</name>
</gene>
<dbReference type="PANTHER" id="PTHR41317:SF1">
    <property type="entry name" value="PD-(D_E)XK NUCLEASE FAMILY TRANSPOSASE"/>
    <property type="match status" value="1"/>
</dbReference>
<dbReference type="Proteomes" id="UP000236725">
    <property type="component" value="Unassembled WGS sequence"/>
</dbReference>
<name>A0A8G2BZ31_9BACT</name>
<proteinExistence type="predicted"/>
<accession>A0A8G2BZ31</accession>
<comment type="caution">
    <text evidence="2">The sequence shown here is derived from an EMBL/GenBank/DDBJ whole genome shotgun (WGS) entry which is preliminary data.</text>
</comment>
<keyword evidence="3" id="KW-1185">Reference proteome</keyword>
<feature type="region of interest" description="Disordered" evidence="1">
    <location>
        <begin position="234"/>
        <end position="258"/>
    </location>
</feature>
<dbReference type="AlphaFoldDB" id="A0A8G2BZ31"/>
<evidence type="ECO:0000313" key="3">
    <source>
        <dbReference type="Proteomes" id="UP000236725"/>
    </source>
</evidence>
<dbReference type="EMBL" id="FNVS01000026">
    <property type="protein sequence ID" value="SEG27668.1"/>
    <property type="molecule type" value="Genomic_DNA"/>
</dbReference>
<dbReference type="InterPro" id="IPR010106">
    <property type="entry name" value="RpnA"/>
</dbReference>
<organism evidence="2 3">
    <name type="scientific">Parabacteroides chinchillae</name>
    <dbReference type="NCBI Taxonomy" id="871327"/>
    <lineage>
        <taxon>Bacteria</taxon>
        <taxon>Pseudomonadati</taxon>
        <taxon>Bacteroidota</taxon>
        <taxon>Bacteroidia</taxon>
        <taxon>Bacteroidales</taxon>
        <taxon>Tannerellaceae</taxon>
        <taxon>Parabacteroides</taxon>
    </lineage>
</organism>